<evidence type="ECO:0000256" key="3">
    <source>
        <dbReference type="ARBA" id="ARBA00022692"/>
    </source>
</evidence>
<proteinExistence type="predicted"/>
<protein>
    <submittedName>
        <fullName evidence="7">Polysaccharide biosynthesis protein</fullName>
    </submittedName>
</protein>
<feature type="transmembrane region" description="Helical" evidence="6">
    <location>
        <begin position="161"/>
        <end position="176"/>
    </location>
</feature>
<dbReference type="InterPro" id="IPR002797">
    <property type="entry name" value="Polysacc_synth"/>
</dbReference>
<dbReference type="InterPro" id="IPR050833">
    <property type="entry name" value="Poly_Biosynth_Transport"/>
</dbReference>
<evidence type="ECO:0000313" key="8">
    <source>
        <dbReference type="Proteomes" id="UP001524478"/>
    </source>
</evidence>
<feature type="transmembrane region" description="Helical" evidence="6">
    <location>
        <begin position="235"/>
        <end position="255"/>
    </location>
</feature>
<dbReference type="Pfam" id="PF01943">
    <property type="entry name" value="Polysacc_synt"/>
    <property type="match status" value="1"/>
</dbReference>
<comment type="subcellular location">
    <subcellularLocation>
        <location evidence="1">Cell membrane</location>
        <topology evidence="1">Multi-pass membrane protein</topology>
    </subcellularLocation>
</comment>
<dbReference type="PANTHER" id="PTHR30250:SF21">
    <property type="entry name" value="LIPID II FLIPPASE MURJ"/>
    <property type="match status" value="1"/>
</dbReference>
<evidence type="ECO:0000256" key="5">
    <source>
        <dbReference type="ARBA" id="ARBA00023136"/>
    </source>
</evidence>
<feature type="transmembrane region" description="Helical" evidence="6">
    <location>
        <begin position="182"/>
        <end position="208"/>
    </location>
</feature>
<evidence type="ECO:0000256" key="2">
    <source>
        <dbReference type="ARBA" id="ARBA00022475"/>
    </source>
</evidence>
<keyword evidence="5 6" id="KW-0472">Membrane</keyword>
<feature type="transmembrane region" description="Helical" evidence="6">
    <location>
        <begin position="458"/>
        <end position="480"/>
    </location>
</feature>
<dbReference type="PANTHER" id="PTHR30250">
    <property type="entry name" value="PST FAMILY PREDICTED COLANIC ACID TRANSPORTER"/>
    <property type="match status" value="1"/>
</dbReference>
<feature type="transmembrane region" description="Helical" evidence="6">
    <location>
        <begin position="421"/>
        <end position="446"/>
    </location>
</feature>
<feature type="transmembrane region" description="Helical" evidence="6">
    <location>
        <begin position="395"/>
        <end position="415"/>
    </location>
</feature>
<accession>A0ABT1SFD8</accession>
<evidence type="ECO:0000313" key="7">
    <source>
        <dbReference type="EMBL" id="MCQ4925218.1"/>
    </source>
</evidence>
<feature type="transmembrane region" description="Helical" evidence="6">
    <location>
        <begin position="500"/>
        <end position="519"/>
    </location>
</feature>
<dbReference type="InterPro" id="IPR024923">
    <property type="entry name" value="PG_synth_SpoVB"/>
</dbReference>
<dbReference type="CDD" id="cd13124">
    <property type="entry name" value="MATE_SpoVB_like"/>
    <property type="match status" value="1"/>
</dbReference>
<comment type="caution">
    <text evidence="7">The sequence shown here is derived from an EMBL/GenBank/DDBJ whole genome shotgun (WGS) entry which is preliminary data.</text>
</comment>
<name>A0ABT1SFD8_9FIRM</name>
<organism evidence="7 8">
    <name type="scientific">Tissierella carlieri</name>
    <dbReference type="NCBI Taxonomy" id="689904"/>
    <lineage>
        <taxon>Bacteria</taxon>
        <taxon>Bacillati</taxon>
        <taxon>Bacillota</taxon>
        <taxon>Tissierellia</taxon>
        <taxon>Tissierellales</taxon>
        <taxon>Tissierellaceae</taxon>
        <taxon>Tissierella</taxon>
    </lineage>
</organism>
<keyword evidence="8" id="KW-1185">Reference proteome</keyword>
<feature type="transmembrane region" description="Helical" evidence="6">
    <location>
        <begin position="7"/>
        <end position="28"/>
    </location>
</feature>
<dbReference type="Proteomes" id="UP001524478">
    <property type="component" value="Unassembled WGS sequence"/>
</dbReference>
<keyword evidence="4 6" id="KW-1133">Transmembrane helix</keyword>
<feature type="transmembrane region" description="Helical" evidence="6">
    <location>
        <begin position="369"/>
        <end position="388"/>
    </location>
</feature>
<gene>
    <name evidence="7" type="ORF">NE686_19095</name>
</gene>
<feature type="transmembrane region" description="Helical" evidence="6">
    <location>
        <begin position="48"/>
        <end position="67"/>
    </location>
</feature>
<keyword evidence="2" id="KW-1003">Cell membrane</keyword>
<feature type="transmembrane region" description="Helical" evidence="6">
    <location>
        <begin position="329"/>
        <end position="349"/>
    </location>
</feature>
<feature type="transmembrane region" description="Helical" evidence="6">
    <location>
        <begin position="288"/>
        <end position="308"/>
    </location>
</feature>
<evidence type="ECO:0000256" key="1">
    <source>
        <dbReference type="ARBA" id="ARBA00004651"/>
    </source>
</evidence>
<sequence>MTKKNNFLRGAAILSIAGVIVKILGAVYRIPLSNIIKSEGMGYYQTAYPLYTLLLTISTAGFPIAIAKLVSEKRAVGDFKAAYKVFKVTLLGLAIGGLLTSLFLFFRAESIVDRLGNKNAYYALIALVPALFFVPIMSAFRGFFQGRQLMVPTALSQIVEQLFRVGAGLTLTYLLLDKGIPMAAGGASFGGSAGAIAGAATIALIYFYGRKEIKKELKSSIHTDEYEINQIIKDLLIIAVPITIGASIVPIMDYIDLELVLTRLQIIGYTEAEANGLYGNLKGMAQTLINLPQVFSIAISMSLVPAVSDANARKNKKEMEATIASGIRITLLIGLPCTLGLFVLARPIIELLYYKNDVATIINVSNSLSILAFSVIFLTMVQALSAILQGLGRPGVPAINLFVGAVVKIFLSYTLTVIPSINIYGAAISTVVAFGIAAILDLISVIKYAKIRLNIKDIFIKPFIASLGMAIAAFISYLGLINIVAKINAANEMITRLEKLSTLGAVLVGVIVYVVLLILTGSITEEDWNLLPKGDKIGKKLEKFKLIK</sequence>
<dbReference type="RefSeq" id="WP_256312757.1">
    <property type="nucleotide sequence ID" value="NZ_JANGAC010000019.1"/>
</dbReference>
<feature type="transmembrane region" description="Helical" evidence="6">
    <location>
        <begin position="88"/>
        <end position="108"/>
    </location>
</feature>
<keyword evidence="3 6" id="KW-0812">Transmembrane</keyword>
<reference evidence="7 8" key="1">
    <citation type="submission" date="2022-06" db="EMBL/GenBank/DDBJ databases">
        <title>Isolation of gut microbiota from human fecal samples.</title>
        <authorList>
            <person name="Pamer E.G."/>
            <person name="Barat B."/>
            <person name="Waligurski E."/>
            <person name="Medina S."/>
            <person name="Paddock L."/>
            <person name="Mostad J."/>
        </authorList>
    </citation>
    <scope>NUCLEOTIDE SEQUENCE [LARGE SCALE GENOMIC DNA]</scope>
    <source>
        <strain evidence="7 8">DFI.7.95</strain>
    </source>
</reference>
<dbReference type="PIRSF" id="PIRSF038958">
    <property type="entry name" value="PG_synth_SpoVB"/>
    <property type="match status" value="1"/>
</dbReference>
<feature type="transmembrane region" description="Helical" evidence="6">
    <location>
        <begin position="120"/>
        <end position="140"/>
    </location>
</feature>
<evidence type="ECO:0000256" key="6">
    <source>
        <dbReference type="SAM" id="Phobius"/>
    </source>
</evidence>
<evidence type="ECO:0000256" key="4">
    <source>
        <dbReference type="ARBA" id="ARBA00022989"/>
    </source>
</evidence>
<dbReference type="EMBL" id="JANGAC010000019">
    <property type="protein sequence ID" value="MCQ4925218.1"/>
    <property type="molecule type" value="Genomic_DNA"/>
</dbReference>